<dbReference type="InterPro" id="IPR011059">
    <property type="entry name" value="Metal-dep_hydrolase_composite"/>
</dbReference>
<dbReference type="InterPro" id="IPR032466">
    <property type="entry name" value="Metal_Hydrolase"/>
</dbReference>
<reference evidence="3 4" key="1">
    <citation type="submission" date="2018-10" db="EMBL/GenBank/DDBJ databases">
        <title>Genomic Encyclopedia of Type Strains, Phase IV (KMG-IV): sequencing the most valuable type-strain genomes for metagenomic binning, comparative biology and taxonomic classification.</title>
        <authorList>
            <person name="Goeker M."/>
        </authorList>
    </citation>
    <scope>NUCLEOTIDE SEQUENCE [LARGE SCALE GENOMIC DNA]</scope>
    <source>
        <strain evidence="3 4">DSM 4734</strain>
    </source>
</reference>
<organism evidence="3 4">
    <name type="scientific">Maricaulis maris</name>
    <dbReference type="NCBI Taxonomy" id="74318"/>
    <lineage>
        <taxon>Bacteria</taxon>
        <taxon>Pseudomonadati</taxon>
        <taxon>Pseudomonadota</taxon>
        <taxon>Alphaproteobacteria</taxon>
        <taxon>Maricaulales</taxon>
        <taxon>Maricaulaceae</taxon>
        <taxon>Maricaulis</taxon>
    </lineage>
</organism>
<name>A0A495D346_9PROT</name>
<gene>
    <name evidence="3" type="ORF">C7435_2447</name>
</gene>
<protein>
    <submittedName>
        <fullName evidence="3">Imidazolonepropionase-like amidohydrolase</fullName>
    </submittedName>
</protein>
<dbReference type="Proteomes" id="UP000273675">
    <property type="component" value="Unassembled WGS sequence"/>
</dbReference>
<dbReference type="PANTHER" id="PTHR43135:SF3">
    <property type="entry name" value="ALPHA-D-RIBOSE 1-METHYLPHOSPHONATE 5-TRIPHOSPHATE DIPHOSPHATASE"/>
    <property type="match status" value="1"/>
</dbReference>
<evidence type="ECO:0000313" key="3">
    <source>
        <dbReference type="EMBL" id="RKQ96195.1"/>
    </source>
</evidence>
<evidence type="ECO:0000313" key="4">
    <source>
        <dbReference type="Proteomes" id="UP000273675"/>
    </source>
</evidence>
<dbReference type="PANTHER" id="PTHR43135">
    <property type="entry name" value="ALPHA-D-RIBOSE 1-METHYLPHOSPHONATE 5-TRIPHOSPHATE DIPHOSPHATASE"/>
    <property type="match status" value="1"/>
</dbReference>
<dbReference type="Gene3D" id="3.20.20.140">
    <property type="entry name" value="Metal-dependent hydrolases"/>
    <property type="match status" value="2"/>
</dbReference>
<dbReference type="SUPFAM" id="SSF51556">
    <property type="entry name" value="Metallo-dependent hydrolases"/>
    <property type="match status" value="1"/>
</dbReference>
<dbReference type="SUPFAM" id="SSF51338">
    <property type="entry name" value="Composite domain of metallo-dependent hydrolases"/>
    <property type="match status" value="1"/>
</dbReference>
<dbReference type="RefSeq" id="WP_158025654.1">
    <property type="nucleotide sequence ID" value="NZ_RBIM01000005.1"/>
</dbReference>
<dbReference type="InterPro" id="IPR006680">
    <property type="entry name" value="Amidohydro-rel"/>
</dbReference>
<dbReference type="Pfam" id="PF01979">
    <property type="entry name" value="Amidohydro_1"/>
    <property type="match status" value="2"/>
</dbReference>
<evidence type="ECO:0000259" key="2">
    <source>
        <dbReference type="Pfam" id="PF01979"/>
    </source>
</evidence>
<dbReference type="Gene3D" id="2.30.40.10">
    <property type="entry name" value="Urease, subunit C, domain 1"/>
    <property type="match status" value="2"/>
</dbReference>
<proteinExistence type="predicted"/>
<dbReference type="GO" id="GO:0016810">
    <property type="term" value="F:hydrolase activity, acting on carbon-nitrogen (but not peptide) bonds"/>
    <property type="evidence" value="ECO:0007669"/>
    <property type="project" value="InterPro"/>
</dbReference>
<dbReference type="PROSITE" id="PS51257">
    <property type="entry name" value="PROKAR_LIPOPROTEIN"/>
    <property type="match status" value="1"/>
</dbReference>
<keyword evidence="3" id="KW-0378">Hydrolase</keyword>
<feature type="chain" id="PRO_5019755512" evidence="1">
    <location>
        <begin position="23"/>
        <end position="485"/>
    </location>
</feature>
<feature type="domain" description="Amidohydrolase-related" evidence="2">
    <location>
        <begin position="375"/>
        <end position="471"/>
    </location>
</feature>
<evidence type="ECO:0000256" key="1">
    <source>
        <dbReference type="SAM" id="SignalP"/>
    </source>
</evidence>
<feature type="domain" description="Amidohydrolase-related" evidence="2">
    <location>
        <begin position="83"/>
        <end position="269"/>
    </location>
</feature>
<dbReference type="EMBL" id="RBIM01000005">
    <property type="protein sequence ID" value="RKQ96195.1"/>
    <property type="molecule type" value="Genomic_DNA"/>
</dbReference>
<accession>A0A495D346</accession>
<comment type="caution">
    <text evidence="3">The sequence shown here is derived from an EMBL/GenBank/DDBJ whole genome shotgun (WGS) entry which is preliminary data.</text>
</comment>
<sequence>MTRIQTLAGACVFALTGAACQAQPSGDEPVSAIIGATLIDGTGAAAIENGVILVEGDRIGCIGTAQDCPLPAGAVSIDLTGHYITPGLVDAHVHFAQTGWLDGRPDAFEVRDVYAYSDVVAELRSNPDRWHRAWLCSGITAVFDVGGADWTVTGEQSVDTARSDRAHVRAAGPLITHAGRNQAFMTGGAADQPLFLDMQSIEDVEADVARLVEIGADAVKVWYLAPREQDRERLDAVLMATGAAAREAGLPMIVHATSLREAKMALRAGAFMLVHSVSDQPVDAEFLDLLTESDAVYAPTLVVGNNWTRALASVVFEAAAPVDDPNGCVDDALLDRINHPERMTPGLPGRLNANWAYPALERGGAEMVIMQDNLMAVHAAGGRIATATDSGNPLTVHGASILWEMEAMQAAGLDPEAIITLSTRNGAQAMDGADEFGTLQAGLMADLVVLAEDPRADIAHYRSLTHVMRAGVLHSQAELRVRPAE</sequence>
<feature type="signal peptide" evidence="1">
    <location>
        <begin position="1"/>
        <end position="22"/>
    </location>
</feature>
<dbReference type="InterPro" id="IPR051781">
    <property type="entry name" value="Metallo-dep_Hydrolase"/>
</dbReference>
<dbReference type="AlphaFoldDB" id="A0A495D346"/>
<keyword evidence="1" id="KW-0732">Signal</keyword>